<dbReference type="AlphaFoldDB" id="A0A6C0F865"/>
<sequence>MLSPPFNIAIYCTVYFLALMYISPIIDNMFTDLDTDVEKEITTQRITIDIVCHLLVIMWFLYFVHLILKETMQKYIPFGPYTNNSINIVCGLTLVGLQRNLIDKLKYITGEY</sequence>
<proteinExistence type="predicted"/>
<evidence type="ECO:0000256" key="1">
    <source>
        <dbReference type="SAM" id="Phobius"/>
    </source>
</evidence>
<keyword evidence="1" id="KW-1133">Transmembrane helix</keyword>
<organism evidence="2">
    <name type="scientific">viral metagenome</name>
    <dbReference type="NCBI Taxonomy" id="1070528"/>
    <lineage>
        <taxon>unclassified sequences</taxon>
        <taxon>metagenomes</taxon>
        <taxon>organismal metagenomes</taxon>
    </lineage>
</organism>
<feature type="transmembrane region" description="Helical" evidence="1">
    <location>
        <begin position="7"/>
        <end position="26"/>
    </location>
</feature>
<feature type="transmembrane region" description="Helical" evidence="1">
    <location>
        <begin position="46"/>
        <end position="68"/>
    </location>
</feature>
<accession>A0A6C0F865</accession>
<reference evidence="2" key="1">
    <citation type="journal article" date="2020" name="Nature">
        <title>Giant virus diversity and host interactions through global metagenomics.</title>
        <authorList>
            <person name="Schulz F."/>
            <person name="Roux S."/>
            <person name="Paez-Espino D."/>
            <person name="Jungbluth S."/>
            <person name="Walsh D.A."/>
            <person name="Denef V.J."/>
            <person name="McMahon K.D."/>
            <person name="Konstantinidis K.T."/>
            <person name="Eloe-Fadrosh E.A."/>
            <person name="Kyrpides N.C."/>
            <person name="Woyke T."/>
        </authorList>
    </citation>
    <scope>NUCLEOTIDE SEQUENCE</scope>
    <source>
        <strain evidence="2">GVMAG-S-ERX555967-130</strain>
    </source>
</reference>
<keyword evidence="1" id="KW-0472">Membrane</keyword>
<dbReference type="EMBL" id="MN738786">
    <property type="protein sequence ID" value="QHT36813.1"/>
    <property type="molecule type" value="Genomic_DNA"/>
</dbReference>
<keyword evidence="1" id="KW-0812">Transmembrane</keyword>
<protein>
    <submittedName>
        <fullName evidence="2">Uncharacterized protein</fullName>
    </submittedName>
</protein>
<name>A0A6C0F865_9ZZZZ</name>
<evidence type="ECO:0000313" key="2">
    <source>
        <dbReference type="EMBL" id="QHT36813.1"/>
    </source>
</evidence>